<organism evidence="3 4">
    <name type="scientific">Rhodanobacter soli</name>
    <dbReference type="NCBI Taxonomy" id="590609"/>
    <lineage>
        <taxon>Bacteria</taxon>
        <taxon>Pseudomonadati</taxon>
        <taxon>Pseudomonadota</taxon>
        <taxon>Gammaproteobacteria</taxon>
        <taxon>Lysobacterales</taxon>
        <taxon>Rhodanobacteraceae</taxon>
        <taxon>Rhodanobacter</taxon>
    </lineage>
</organism>
<accession>A0ABV2PWY7</accession>
<evidence type="ECO:0000256" key="1">
    <source>
        <dbReference type="SAM" id="MobiDB-lite"/>
    </source>
</evidence>
<feature type="compositionally biased region" description="Basic and acidic residues" evidence="1">
    <location>
        <begin position="1"/>
        <end position="10"/>
    </location>
</feature>
<dbReference type="EMBL" id="JBEPSD010000001">
    <property type="protein sequence ID" value="MET4569560.1"/>
    <property type="molecule type" value="Genomic_DNA"/>
</dbReference>
<dbReference type="InterPro" id="IPR018392">
    <property type="entry name" value="LysM"/>
</dbReference>
<name>A0ABV2PWY7_9GAMM</name>
<sequence length="98" mass="10557">MGNETSKPDFSDVQGGVKSTAPDAPPKADFSDVQSQVSSTADAATTYAVVAGDNLSKIAKHFYGNANEWKRIFDANRDQLTDPDRIRPGQMLKIPAQS</sequence>
<dbReference type="InterPro" id="IPR052196">
    <property type="entry name" value="Bact_Kbp"/>
</dbReference>
<dbReference type="InterPro" id="IPR036779">
    <property type="entry name" value="LysM_dom_sf"/>
</dbReference>
<dbReference type="SMART" id="SM00257">
    <property type="entry name" value="LysM"/>
    <property type="match status" value="1"/>
</dbReference>
<dbReference type="SUPFAM" id="SSF54106">
    <property type="entry name" value="LysM domain"/>
    <property type="match status" value="1"/>
</dbReference>
<dbReference type="CDD" id="cd00118">
    <property type="entry name" value="LysM"/>
    <property type="match status" value="1"/>
</dbReference>
<reference evidence="3 4" key="1">
    <citation type="submission" date="2024-06" db="EMBL/GenBank/DDBJ databases">
        <title>Sorghum-associated microbial communities from plants grown in Nebraska, USA.</title>
        <authorList>
            <person name="Schachtman D."/>
        </authorList>
    </citation>
    <scope>NUCLEOTIDE SEQUENCE [LARGE SCALE GENOMIC DNA]</scope>
    <source>
        <strain evidence="3 4">1757</strain>
    </source>
</reference>
<dbReference type="PANTHER" id="PTHR34700:SF4">
    <property type="entry name" value="PHAGE-LIKE ELEMENT PBSX PROTEIN XKDP"/>
    <property type="match status" value="1"/>
</dbReference>
<dbReference type="PROSITE" id="PS51782">
    <property type="entry name" value="LYSM"/>
    <property type="match status" value="1"/>
</dbReference>
<dbReference type="PANTHER" id="PTHR34700">
    <property type="entry name" value="POTASSIUM BINDING PROTEIN KBP"/>
    <property type="match status" value="1"/>
</dbReference>
<feature type="domain" description="LysM" evidence="2">
    <location>
        <begin position="45"/>
        <end position="94"/>
    </location>
</feature>
<protein>
    <submittedName>
        <fullName evidence="3">Nucleoid-associated protein YgaU</fullName>
    </submittedName>
</protein>
<dbReference type="Pfam" id="PF01476">
    <property type="entry name" value="LysM"/>
    <property type="match status" value="1"/>
</dbReference>
<evidence type="ECO:0000313" key="3">
    <source>
        <dbReference type="EMBL" id="MET4569560.1"/>
    </source>
</evidence>
<dbReference type="RefSeq" id="WP_354549178.1">
    <property type="nucleotide sequence ID" value="NZ_JBEPSD010000001.1"/>
</dbReference>
<evidence type="ECO:0000313" key="4">
    <source>
        <dbReference type="Proteomes" id="UP001549251"/>
    </source>
</evidence>
<dbReference type="Proteomes" id="UP001549251">
    <property type="component" value="Unassembled WGS sequence"/>
</dbReference>
<keyword evidence="4" id="KW-1185">Reference proteome</keyword>
<dbReference type="Gene3D" id="3.10.350.10">
    <property type="entry name" value="LysM domain"/>
    <property type="match status" value="1"/>
</dbReference>
<comment type="caution">
    <text evidence="3">The sequence shown here is derived from an EMBL/GenBank/DDBJ whole genome shotgun (WGS) entry which is preliminary data.</text>
</comment>
<gene>
    <name evidence="3" type="ORF">ABIE04_001887</name>
</gene>
<feature type="region of interest" description="Disordered" evidence="1">
    <location>
        <begin position="1"/>
        <end position="37"/>
    </location>
</feature>
<proteinExistence type="predicted"/>
<evidence type="ECO:0000259" key="2">
    <source>
        <dbReference type="PROSITE" id="PS51782"/>
    </source>
</evidence>